<gene>
    <name evidence="4" type="ORF">SAMN04489796_102369</name>
</gene>
<dbReference type="PANTHER" id="PTHR40841">
    <property type="entry name" value="SIDEROPHORE TRIACETYLFUSARININE C ESTERASE"/>
    <property type="match status" value="1"/>
</dbReference>
<sequence length="280" mass="32114">MKQKILSFILLLMVSLSYGQTLPKKISETDFSIGKSIKIESTVLNETRDLNIYLPLNYEKDSLKTYPVIYLLDGSKDEDFIHIAGIVQFGSFSWINMIPESIVVGIGNVDRKKDFTYPSHNELDQKEFPTSGKSENFIAFLEKELQPFIDSNYRTTNIKTIIGQSLGGLLATEILFKKPNLFDNYIIVSPSLWWDDEKLLDDALTLYDTSKSIYIAGGKEGEIMERTAKALFHKLMKNKKDNTKLFYEFLEDKMHGDALHIAVYNAFENIFKTKENVKTD</sequence>
<dbReference type="EMBL" id="FNCZ01000002">
    <property type="protein sequence ID" value="SDH34488.1"/>
    <property type="molecule type" value="Genomic_DNA"/>
</dbReference>
<keyword evidence="2" id="KW-0378">Hydrolase</keyword>
<evidence type="ECO:0000256" key="1">
    <source>
        <dbReference type="ARBA" id="ARBA00005622"/>
    </source>
</evidence>
<proteinExistence type="inferred from homology"/>
<keyword evidence="3" id="KW-0732">Signal</keyword>
<dbReference type="InterPro" id="IPR052558">
    <property type="entry name" value="Siderophore_Hydrolase_D"/>
</dbReference>
<dbReference type="RefSeq" id="WP_092467235.1">
    <property type="nucleotide sequence ID" value="NZ_FNCZ01000002.1"/>
</dbReference>
<feature type="signal peptide" evidence="3">
    <location>
        <begin position="1"/>
        <end position="19"/>
    </location>
</feature>
<dbReference type="Gene3D" id="3.40.50.1820">
    <property type="entry name" value="alpha/beta hydrolase"/>
    <property type="match status" value="1"/>
</dbReference>
<dbReference type="InterPro" id="IPR029058">
    <property type="entry name" value="AB_hydrolase_fold"/>
</dbReference>
<keyword evidence="5" id="KW-1185">Reference proteome</keyword>
<dbReference type="AlphaFoldDB" id="A0A1G8BN61"/>
<dbReference type="GO" id="GO:0016788">
    <property type="term" value="F:hydrolase activity, acting on ester bonds"/>
    <property type="evidence" value="ECO:0007669"/>
    <property type="project" value="TreeGrafter"/>
</dbReference>
<dbReference type="SUPFAM" id="SSF53474">
    <property type="entry name" value="alpha/beta-Hydrolases"/>
    <property type="match status" value="1"/>
</dbReference>
<evidence type="ECO:0000313" key="5">
    <source>
        <dbReference type="Proteomes" id="UP000199492"/>
    </source>
</evidence>
<dbReference type="Proteomes" id="UP000199492">
    <property type="component" value="Unassembled WGS sequence"/>
</dbReference>
<evidence type="ECO:0000256" key="2">
    <source>
        <dbReference type="ARBA" id="ARBA00022801"/>
    </source>
</evidence>
<dbReference type="Pfam" id="PF00756">
    <property type="entry name" value="Esterase"/>
    <property type="match status" value="1"/>
</dbReference>
<dbReference type="InterPro" id="IPR000801">
    <property type="entry name" value="Esterase-like"/>
</dbReference>
<name>A0A1G8BN61_9FLAO</name>
<comment type="similarity">
    <text evidence="1">Belongs to the esterase D family.</text>
</comment>
<dbReference type="PANTHER" id="PTHR40841:SF2">
    <property type="entry name" value="SIDEROPHORE-DEGRADING ESTERASE (EUROFUNG)"/>
    <property type="match status" value="1"/>
</dbReference>
<reference evidence="5" key="1">
    <citation type="submission" date="2016-10" db="EMBL/GenBank/DDBJ databases">
        <authorList>
            <person name="Varghese N."/>
            <person name="Submissions S."/>
        </authorList>
    </citation>
    <scope>NUCLEOTIDE SEQUENCE [LARGE SCALE GENOMIC DNA]</scope>
    <source>
        <strain evidence="5">DSM 15363</strain>
    </source>
</reference>
<organism evidence="4 5">
    <name type="scientific">Winogradskyella thalassocola</name>
    <dbReference type="NCBI Taxonomy" id="262004"/>
    <lineage>
        <taxon>Bacteria</taxon>
        <taxon>Pseudomonadati</taxon>
        <taxon>Bacteroidota</taxon>
        <taxon>Flavobacteriia</taxon>
        <taxon>Flavobacteriales</taxon>
        <taxon>Flavobacteriaceae</taxon>
        <taxon>Winogradskyella</taxon>
    </lineage>
</organism>
<dbReference type="OrthoDB" id="9784036at2"/>
<evidence type="ECO:0000256" key="3">
    <source>
        <dbReference type="SAM" id="SignalP"/>
    </source>
</evidence>
<evidence type="ECO:0000313" key="4">
    <source>
        <dbReference type="EMBL" id="SDH34488.1"/>
    </source>
</evidence>
<evidence type="ECO:0008006" key="6">
    <source>
        <dbReference type="Google" id="ProtNLM"/>
    </source>
</evidence>
<protein>
    <recommendedName>
        <fullName evidence="6">Esterase</fullName>
    </recommendedName>
</protein>
<feature type="chain" id="PRO_5011707051" description="Esterase" evidence="3">
    <location>
        <begin position="20"/>
        <end position="280"/>
    </location>
</feature>
<accession>A0A1G8BN61</accession>